<feature type="domain" description="Amidase" evidence="2">
    <location>
        <begin position="27"/>
        <end position="288"/>
    </location>
</feature>
<dbReference type="PANTHER" id="PTHR11895">
    <property type="entry name" value="TRANSAMIDASE"/>
    <property type="match status" value="1"/>
</dbReference>
<organism evidence="3 4">
    <name type="scientific">Dactylonectria estremocensis</name>
    <dbReference type="NCBI Taxonomy" id="1079267"/>
    <lineage>
        <taxon>Eukaryota</taxon>
        <taxon>Fungi</taxon>
        <taxon>Dikarya</taxon>
        <taxon>Ascomycota</taxon>
        <taxon>Pezizomycotina</taxon>
        <taxon>Sordariomycetes</taxon>
        <taxon>Hypocreomycetidae</taxon>
        <taxon>Hypocreales</taxon>
        <taxon>Nectriaceae</taxon>
        <taxon>Dactylonectria</taxon>
    </lineage>
</organism>
<gene>
    <name evidence="3" type="ORF">B0J13DRAFT_648641</name>
</gene>
<evidence type="ECO:0000256" key="1">
    <source>
        <dbReference type="SAM" id="MobiDB-lite"/>
    </source>
</evidence>
<name>A0A9P9DMX9_9HYPO</name>
<dbReference type="Pfam" id="PF01425">
    <property type="entry name" value="Amidase"/>
    <property type="match status" value="1"/>
</dbReference>
<dbReference type="AlphaFoldDB" id="A0A9P9DMX9"/>
<dbReference type="InterPro" id="IPR000120">
    <property type="entry name" value="Amidase"/>
</dbReference>
<dbReference type="SUPFAM" id="SSF75304">
    <property type="entry name" value="Amidase signature (AS) enzymes"/>
    <property type="match status" value="1"/>
</dbReference>
<comment type="caution">
    <text evidence="3">The sequence shown here is derived from an EMBL/GenBank/DDBJ whole genome shotgun (WGS) entry which is preliminary data.</text>
</comment>
<feature type="region of interest" description="Disordered" evidence="1">
    <location>
        <begin position="128"/>
        <end position="171"/>
    </location>
</feature>
<dbReference type="Proteomes" id="UP000717696">
    <property type="component" value="Unassembled WGS sequence"/>
</dbReference>
<feature type="compositionally biased region" description="Polar residues" evidence="1">
    <location>
        <begin position="128"/>
        <end position="138"/>
    </location>
</feature>
<dbReference type="EMBL" id="JAGMUU010000027">
    <property type="protein sequence ID" value="KAH7121829.1"/>
    <property type="molecule type" value="Genomic_DNA"/>
</dbReference>
<evidence type="ECO:0000313" key="4">
    <source>
        <dbReference type="Proteomes" id="UP000717696"/>
    </source>
</evidence>
<dbReference type="OrthoDB" id="6428749at2759"/>
<feature type="compositionally biased region" description="Low complexity" evidence="1">
    <location>
        <begin position="142"/>
        <end position="158"/>
    </location>
</feature>
<reference evidence="3" key="1">
    <citation type="journal article" date="2021" name="Nat. Commun.">
        <title>Genetic determinants of endophytism in the Arabidopsis root mycobiome.</title>
        <authorList>
            <person name="Mesny F."/>
            <person name="Miyauchi S."/>
            <person name="Thiergart T."/>
            <person name="Pickel B."/>
            <person name="Atanasova L."/>
            <person name="Karlsson M."/>
            <person name="Huettel B."/>
            <person name="Barry K.W."/>
            <person name="Haridas S."/>
            <person name="Chen C."/>
            <person name="Bauer D."/>
            <person name="Andreopoulos W."/>
            <person name="Pangilinan J."/>
            <person name="LaButti K."/>
            <person name="Riley R."/>
            <person name="Lipzen A."/>
            <person name="Clum A."/>
            <person name="Drula E."/>
            <person name="Henrissat B."/>
            <person name="Kohler A."/>
            <person name="Grigoriev I.V."/>
            <person name="Martin F.M."/>
            <person name="Hacquard S."/>
        </authorList>
    </citation>
    <scope>NUCLEOTIDE SEQUENCE</scope>
    <source>
        <strain evidence="3">MPI-CAGE-AT-0021</strain>
    </source>
</reference>
<evidence type="ECO:0000313" key="3">
    <source>
        <dbReference type="EMBL" id="KAH7121829.1"/>
    </source>
</evidence>
<evidence type="ECO:0000259" key="2">
    <source>
        <dbReference type="Pfam" id="PF01425"/>
    </source>
</evidence>
<protein>
    <submittedName>
        <fullName evidence="3">Amidase</fullName>
    </submittedName>
</protein>
<dbReference type="PANTHER" id="PTHR11895:SF151">
    <property type="entry name" value="GLUTAMYL-TRNA(GLN) AMIDOTRANSFERASE SUBUNIT A"/>
    <property type="match status" value="1"/>
</dbReference>
<sequence>MEPYRLTATEVVAQIQEGKLKAEQYARSLLLRIADRDPVVKAWAHLNPALVIEEAKKLDQIPVEQRGPLHGVAIAVKDVIYTKDMPTQFNSPIYENDAPKVDGASTMILRKAGALILGKTTTTEFAATVKGTQTTNPHDSNRTPGGSPSGSGAAVGNSQAPIGLGRQTGGSTIRPGSFNGVYAFKPTWNSISRAGQKIYFLILDTLGFHARSVADLQLLADVFALEDDEHVDVSFTVKGANFAVYRTMIWPQAGPGLKDAMEKAVELLKAHGANVEEITLPESLEQLPAWHATDKISEQLVGQVENTSRISRAAQLKSFDNIAAARPVVDEIFSKYAAVLVPSVPDEAPTGIESTGCAAFNGIWTALHTPVMNIPGFAGANDMPIGLSLVAPRYHDRKLLAVCQKVGEIFEGEGGWKPKN</sequence>
<dbReference type="Gene3D" id="3.90.1300.10">
    <property type="entry name" value="Amidase signature (AS) domain"/>
    <property type="match status" value="1"/>
</dbReference>
<keyword evidence="4" id="KW-1185">Reference proteome</keyword>
<dbReference type="InterPro" id="IPR023631">
    <property type="entry name" value="Amidase_dom"/>
</dbReference>
<accession>A0A9P9DMX9</accession>
<dbReference type="InterPro" id="IPR036928">
    <property type="entry name" value="AS_sf"/>
</dbReference>
<proteinExistence type="predicted"/>
<dbReference type="GO" id="GO:0003824">
    <property type="term" value="F:catalytic activity"/>
    <property type="evidence" value="ECO:0007669"/>
    <property type="project" value="InterPro"/>
</dbReference>